<reference evidence="9 10" key="1">
    <citation type="submission" date="2018-06" db="EMBL/GenBank/DDBJ databases">
        <title>Rhizobium wuzhouense sp. nov., isolated from roots of Oryza officinalis.</title>
        <authorList>
            <person name="Yuan T."/>
        </authorList>
    </citation>
    <scope>NUCLEOTIDE SEQUENCE [LARGE SCALE GENOMIC DNA]</scope>
    <source>
        <strain evidence="9 10">W44</strain>
    </source>
</reference>
<feature type="chain" id="PRO_5045736902" evidence="8">
    <location>
        <begin position="26"/>
        <end position="408"/>
    </location>
</feature>
<evidence type="ECO:0000256" key="5">
    <source>
        <dbReference type="ARBA" id="ARBA00022729"/>
    </source>
</evidence>
<evidence type="ECO:0000256" key="2">
    <source>
        <dbReference type="ARBA" id="ARBA00008163"/>
    </source>
</evidence>
<evidence type="ECO:0000313" key="10">
    <source>
        <dbReference type="Proteomes" id="UP000247536"/>
    </source>
</evidence>
<keyword evidence="3" id="KW-1134">Transmembrane beta strand</keyword>
<dbReference type="EMBL" id="QJRY01000007">
    <property type="protein sequence ID" value="PYB71398.1"/>
    <property type="molecule type" value="Genomic_DNA"/>
</dbReference>
<keyword evidence="10" id="KW-1185">Reference proteome</keyword>
<keyword evidence="6" id="KW-0472">Membrane</keyword>
<dbReference type="InterPro" id="IPR005017">
    <property type="entry name" value="OMPP1/FadL/TodX"/>
</dbReference>
<protein>
    <submittedName>
        <fullName evidence="9">Long-chain fatty acid transporter</fullName>
    </submittedName>
</protein>
<dbReference type="Pfam" id="PF03349">
    <property type="entry name" value="Toluene_X"/>
    <property type="match status" value="1"/>
</dbReference>
<evidence type="ECO:0000256" key="1">
    <source>
        <dbReference type="ARBA" id="ARBA00004571"/>
    </source>
</evidence>
<evidence type="ECO:0000256" key="8">
    <source>
        <dbReference type="SAM" id="SignalP"/>
    </source>
</evidence>
<accession>A0ABX5NMR4</accession>
<comment type="caution">
    <text evidence="9">The sequence shown here is derived from an EMBL/GenBank/DDBJ whole genome shotgun (WGS) entry which is preliminary data.</text>
</comment>
<dbReference type="Gene3D" id="2.40.160.60">
    <property type="entry name" value="Outer membrane protein transport protein (OMPP1/FadL/TodX)"/>
    <property type="match status" value="1"/>
</dbReference>
<dbReference type="PANTHER" id="PTHR35093">
    <property type="entry name" value="OUTER MEMBRANE PROTEIN NMB0088-RELATED"/>
    <property type="match status" value="1"/>
</dbReference>
<keyword evidence="5 8" id="KW-0732">Signal</keyword>
<evidence type="ECO:0000256" key="4">
    <source>
        <dbReference type="ARBA" id="ARBA00022692"/>
    </source>
</evidence>
<gene>
    <name evidence="9" type="ORF">DMY87_18815</name>
</gene>
<keyword evidence="4" id="KW-0812">Transmembrane</keyword>
<evidence type="ECO:0000256" key="7">
    <source>
        <dbReference type="ARBA" id="ARBA00023237"/>
    </source>
</evidence>
<name>A0ABX5NMR4_9HYPH</name>
<dbReference type="RefSeq" id="WP_110793186.1">
    <property type="nucleotide sequence ID" value="NZ_QJRY01000007.1"/>
</dbReference>
<proteinExistence type="inferred from homology"/>
<feature type="signal peptide" evidence="8">
    <location>
        <begin position="1"/>
        <end position="25"/>
    </location>
</feature>
<dbReference type="SUPFAM" id="SSF56935">
    <property type="entry name" value="Porins"/>
    <property type="match status" value="1"/>
</dbReference>
<keyword evidence="7" id="KW-0998">Cell outer membrane</keyword>
<organism evidence="9 10">
    <name type="scientific">Rhizobium wuzhouense</name>
    <dbReference type="NCBI Taxonomy" id="1986026"/>
    <lineage>
        <taxon>Bacteria</taxon>
        <taxon>Pseudomonadati</taxon>
        <taxon>Pseudomonadota</taxon>
        <taxon>Alphaproteobacteria</taxon>
        <taxon>Hyphomicrobiales</taxon>
        <taxon>Rhizobiaceae</taxon>
        <taxon>Rhizobium/Agrobacterium group</taxon>
        <taxon>Rhizobium</taxon>
    </lineage>
</organism>
<sequence length="408" mass="42906">MANNLKKTTALGLIAACAFVGGAQAGGFSRGEADTDILYEDGDIAARAGYVYVMPQRGYDSINGASTSDDDFTQNYSIPSFSAKFRVSDNFSCALTYTEPFGAKSEYGADARAADRNADRAEAILAPVGAGKIPLFIGGNAVLSSQFKTTELGGTCAVSVDAGQGRFSVLGGLFTQSFDYTEVKDYGTLNLRDDGEMGYRFGAAYEIKEYALRAELMYRSKVEHDAEGVFTSAAPLASLPGAFGGPIPLGTQLSSTGNGTLPQSIELSLQSGIAPDWLAFGSVKWTDWSVLQTLNYRITGLGPQTKDFFWQDGWTISGGVGHNFTDKISGAISLTWDRGVGTGADIMTDTWTIGAGTQIKAGPGVVRLGAAATYLTEGSQSTAQGADFNATVGGDWAYAVSASYKISF</sequence>
<evidence type="ECO:0000313" key="9">
    <source>
        <dbReference type="EMBL" id="PYB71398.1"/>
    </source>
</evidence>
<dbReference type="Proteomes" id="UP000247536">
    <property type="component" value="Unassembled WGS sequence"/>
</dbReference>
<dbReference type="PANTHER" id="PTHR35093:SF8">
    <property type="entry name" value="OUTER MEMBRANE PROTEIN NMB0088-RELATED"/>
    <property type="match status" value="1"/>
</dbReference>
<comment type="similarity">
    <text evidence="2">Belongs to the OmpP1/FadL family.</text>
</comment>
<evidence type="ECO:0000256" key="3">
    <source>
        <dbReference type="ARBA" id="ARBA00022452"/>
    </source>
</evidence>
<evidence type="ECO:0000256" key="6">
    <source>
        <dbReference type="ARBA" id="ARBA00023136"/>
    </source>
</evidence>
<comment type="subcellular location">
    <subcellularLocation>
        <location evidence="1">Cell outer membrane</location>
        <topology evidence="1">Multi-pass membrane protein</topology>
    </subcellularLocation>
</comment>